<keyword evidence="1" id="KW-0732">Signal</keyword>
<protein>
    <recommendedName>
        <fullName evidence="2">Water stress and hypersensitive response domain-containing protein</fullName>
    </recommendedName>
</protein>
<gene>
    <name evidence="3" type="ORF">GCM10007414_30560</name>
</gene>
<organism evidence="3 4">
    <name type="scientific">Agarivorans gilvus</name>
    <dbReference type="NCBI Taxonomy" id="680279"/>
    <lineage>
        <taxon>Bacteria</taxon>
        <taxon>Pseudomonadati</taxon>
        <taxon>Pseudomonadota</taxon>
        <taxon>Gammaproteobacteria</taxon>
        <taxon>Alteromonadales</taxon>
        <taxon>Alteromonadaceae</taxon>
        <taxon>Agarivorans</taxon>
    </lineage>
</organism>
<dbReference type="EMBL" id="BMDY01000020">
    <property type="protein sequence ID" value="GGB14990.1"/>
    <property type="molecule type" value="Genomic_DNA"/>
</dbReference>
<evidence type="ECO:0000256" key="1">
    <source>
        <dbReference type="SAM" id="SignalP"/>
    </source>
</evidence>
<evidence type="ECO:0000259" key="2">
    <source>
        <dbReference type="SMART" id="SM00769"/>
    </source>
</evidence>
<reference evidence="4" key="1">
    <citation type="journal article" date="2019" name="Int. J. Syst. Evol. Microbiol.">
        <title>The Global Catalogue of Microorganisms (GCM) 10K type strain sequencing project: providing services to taxonomists for standard genome sequencing and annotation.</title>
        <authorList>
            <consortium name="The Broad Institute Genomics Platform"/>
            <consortium name="The Broad Institute Genome Sequencing Center for Infectious Disease"/>
            <person name="Wu L."/>
            <person name="Ma J."/>
        </authorList>
    </citation>
    <scope>NUCLEOTIDE SEQUENCE [LARGE SCALE GENOMIC DNA]</scope>
    <source>
        <strain evidence="4">CGMCC 1.10131</strain>
    </source>
</reference>
<dbReference type="InterPro" id="IPR013990">
    <property type="entry name" value="WHy-dom"/>
</dbReference>
<dbReference type="Proteomes" id="UP000651977">
    <property type="component" value="Unassembled WGS sequence"/>
</dbReference>
<dbReference type="InterPro" id="IPR004864">
    <property type="entry name" value="LEA_2"/>
</dbReference>
<feature type="domain" description="Water stress and hypersensitive response" evidence="2">
    <location>
        <begin position="31"/>
        <end position="151"/>
    </location>
</feature>
<dbReference type="SUPFAM" id="SSF117070">
    <property type="entry name" value="LEA14-like"/>
    <property type="match status" value="1"/>
</dbReference>
<evidence type="ECO:0000313" key="3">
    <source>
        <dbReference type="EMBL" id="GGB14990.1"/>
    </source>
</evidence>
<feature type="signal peptide" evidence="1">
    <location>
        <begin position="1"/>
        <end position="26"/>
    </location>
</feature>
<name>A0ABQ1I472_9ALTE</name>
<dbReference type="PROSITE" id="PS51257">
    <property type="entry name" value="PROKAR_LIPOPROTEIN"/>
    <property type="match status" value="1"/>
</dbReference>
<dbReference type="SMART" id="SM00769">
    <property type="entry name" value="WHy"/>
    <property type="match status" value="1"/>
</dbReference>
<dbReference type="RefSeq" id="WP_055733431.1">
    <property type="nucleotide sequence ID" value="NZ_BMDY01000020.1"/>
</dbReference>
<proteinExistence type="predicted"/>
<sequence>MRQALQKTIMLLLCYGLIACSSVVPSEPPKVNLISVVPNSNSGLAPSFDINLRVVNPNKQALNLAGAVYSLSLNGHEVVNGATSELPSVPAYGEATFSLPAQANLMASMQLLGSLLQLKKPELDYQVDVKLDVGSFWPAIRLSEKGQLKLDNVKD</sequence>
<evidence type="ECO:0000313" key="4">
    <source>
        <dbReference type="Proteomes" id="UP000651977"/>
    </source>
</evidence>
<accession>A0ABQ1I472</accession>
<dbReference type="Gene3D" id="2.60.40.1820">
    <property type="match status" value="1"/>
</dbReference>
<feature type="chain" id="PRO_5046454709" description="Water stress and hypersensitive response domain-containing protein" evidence="1">
    <location>
        <begin position="27"/>
        <end position="155"/>
    </location>
</feature>
<dbReference type="Pfam" id="PF03168">
    <property type="entry name" value="LEA_2"/>
    <property type="match status" value="1"/>
</dbReference>
<comment type="caution">
    <text evidence="3">The sequence shown here is derived from an EMBL/GenBank/DDBJ whole genome shotgun (WGS) entry which is preliminary data.</text>
</comment>
<keyword evidence="4" id="KW-1185">Reference proteome</keyword>